<dbReference type="AlphaFoldDB" id="A0A1M3T3S9"/>
<evidence type="ECO:0000256" key="1">
    <source>
        <dbReference type="SAM" id="Phobius"/>
    </source>
</evidence>
<keyword evidence="1" id="KW-0472">Membrane</keyword>
<keyword evidence="1" id="KW-0812">Transmembrane</keyword>
<protein>
    <submittedName>
        <fullName evidence="2">Uncharacterized protein</fullName>
    </submittedName>
</protein>
<organism evidence="2 3">
    <name type="scientific">Aspergillus luchuensis (strain CBS 106.47)</name>
    <dbReference type="NCBI Taxonomy" id="1137211"/>
    <lineage>
        <taxon>Eukaryota</taxon>
        <taxon>Fungi</taxon>
        <taxon>Dikarya</taxon>
        <taxon>Ascomycota</taxon>
        <taxon>Pezizomycotina</taxon>
        <taxon>Eurotiomycetes</taxon>
        <taxon>Eurotiomycetidae</taxon>
        <taxon>Eurotiales</taxon>
        <taxon>Aspergillaceae</taxon>
        <taxon>Aspergillus</taxon>
        <taxon>Aspergillus subgen. Circumdati</taxon>
    </lineage>
</organism>
<gene>
    <name evidence="2" type="ORF">ASPFODRAFT_392136</name>
</gene>
<dbReference type="EMBL" id="KV878251">
    <property type="protein sequence ID" value="OJZ81410.1"/>
    <property type="molecule type" value="Genomic_DNA"/>
</dbReference>
<proteinExistence type="predicted"/>
<feature type="transmembrane region" description="Helical" evidence="1">
    <location>
        <begin position="63"/>
        <end position="83"/>
    </location>
</feature>
<accession>A0A1M3T3S9</accession>
<keyword evidence="1" id="KW-1133">Transmembrane helix</keyword>
<dbReference type="Proteomes" id="UP000184063">
    <property type="component" value="Unassembled WGS sequence"/>
</dbReference>
<evidence type="ECO:0000313" key="2">
    <source>
        <dbReference type="EMBL" id="OJZ81410.1"/>
    </source>
</evidence>
<name>A0A1M3T3S9_ASPLC</name>
<sequence>MLAYTYAYKWLWKVLALQIHEHCYSYVLVWSSTFDSDTIKRTILLLTVLMIHLKLYSHDIPSARITVTVGLEICTVILAILLLR</sequence>
<evidence type="ECO:0000313" key="3">
    <source>
        <dbReference type="Proteomes" id="UP000184063"/>
    </source>
</evidence>
<dbReference type="VEuPathDB" id="FungiDB:ASPFODRAFT_392136"/>
<reference evidence="3" key="1">
    <citation type="journal article" date="2017" name="Genome Biol.">
        <title>Comparative genomics reveals high biological diversity and specific adaptations in the industrially and medically important fungal genus Aspergillus.</title>
        <authorList>
            <person name="de Vries R.P."/>
            <person name="Riley R."/>
            <person name="Wiebenga A."/>
            <person name="Aguilar-Osorio G."/>
            <person name="Amillis S."/>
            <person name="Uchima C.A."/>
            <person name="Anderluh G."/>
            <person name="Asadollahi M."/>
            <person name="Askin M."/>
            <person name="Barry K."/>
            <person name="Battaglia E."/>
            <person name="Bayram O."/>
            <person name="Benocci T."/>
            <person name="Braus-Stromeyer S.A."/>
            <person name="Caldana C."/>
            <person name="Canovas D."/>
            <person name="Cerqueira G.C."/>
            <person name="Chen F."/>
            <person name="Chen W."/>
            <person name="Choi C."/>
            <person name="Clum A."/>
            <person name="Dos Santos R.A."/>
            <person name="Damasio A.R."/>
            <person name="Diallinas G."/>
            <person name="Emri T."/>
            <person name="Fekete E."/>
            <person name="Flipphi M."/>
            <person name="Freyberg S."/>
            <person name="Gallo A."/>
            <person name="Gournas C."/>
            <person name="Habgood R."/>
            <person name="Hainaut M."/>
            <person name="Harispe M.L."/>
            <person name="Henrissat B."/>
            <person name="Hilden K.S."/>
            <person name="Hope R."/>
            <person name="Hossain A."/>
            <person name="Karabika E."/>
            <person name="Karaffa L."/>
            <person name="Karanyi Z."/>
            <person name="Krasevec N."/>
            <person name="Kuo A."/>
            <person name="Kusch H."/>
            <person name="LaButti K."/>
            <person name="Lagendijk E.L."/>
            <person name="Lapidus A."/>
            <person name="Levasseur A."/>
            <person name="Lindquist E."/>
            <person name="Lipzen A."/>
            <person name="Logrieco A.F."/>
            <person name="MacCabe A."/>
            <person name="Maekelae M.R."/>
            <person name="Malavazi I."/>
            <person name="Melin P."/>
            <person name="Meyer V."/>
            <person name="Mielnichuk N."/>
            <person name="Miskei M."/>
            <person name="Molnar A.P."/>
            <person name="Mule G."/>
            <person name="Ngan C.Y."/>
            <person name="Orejas M."/>
            <person name="Orosz E."/>
            <person name="Ouedraogo J.P."/>
            <person name="Overkamp K.M."/>
            <person name="Park H.-S."/>
            <person name="Perrone G."/>
            <person name="Piumi F."/>
            <person name="Punt P.J."/>
            <person name="Ram A.F."/>
            <person name="Ramon A."/>
            <person name="Rauscher S."/>
            <person name="Record E."/>
            <person name="Riano-Pachon D.M."/>
            <person name="Robert V."/>
            <person name="Roehrig J."/>
            <person name="Ruller R."/>
            <person name="Salamov A."/>
            <person name="Salih N.S."/>
            <person name="Samson R.A."/>
            <person name="Sandor E."/>
            <person name="Sanguinetti M."/>
            <person name="Schuetze T."/>
            <person name="Sepcic K."/>
            <person name="Shelest E."/>
            <person name="Sherlock G."/>
            <person name="Sophianopoulou V."/>
            <person name="Squina F.M."/>
            <person name="Sun H."/>
            <person name="Susca A."/>
            <person name="Todd R.B."/>
            <person name="Tsang A."/>
            <person name="Unkles S.E."/>
            <person name="van de Wiele N."/>
            <person name="van Rossen-Uffink D."/>
            <person name="Oliveira J.V."/>
            <person name="Vesth T.C."/>
            <person name="Visser J."/>
            <person name="Yu J.-H."/>
            <person name="Zhou M."/>
            <person name="Andersen M.R."/>
            <person name="Archer D.B."/>
            <person name="Baker S.E."/>
            <person name="Benoit I."/>
            <person name="Brakhage A.A."/>
            <person name="Braus G.H."/>
            <person name="Fischer R."/>
            <person name="Frisvad J.C."/>
            <person name="Goldman G.H."/>
            <person name="Houbraken J."/>
            <person name="Oakley B."/>
            <person name="Pocsi I."/>
            <person name="Scazzocchio C."/>
            <person name="Seiboth B."/>
            <person name="vanKuyk P.A."/>
            <person name="Wortman J."/>
            <person name="Dyer P.S."/>
            <person name="Grigoriev I.V."/>
        </authorList>
    </citation>
    <scope>NUCLEOTIDE SEQUENCE [LARGE SCALE GENOMIC DNA]</scope>
    <source>
        <strain evidence="3">CBS 106.47</strain>
    </source>
</reference>